<dbReference type="EMBL" id="ATLK01000001">
    <property type="protein sequence ID" value="KFF30782.1"/>
    <property type="molecule type" value="Genomic_DNA"/>
</dbReference>
<dbReference type="Proteomes" id="UP000028730">
    <property type="component" value="Unassembled WGS sequence"/>
</dbReference>
<comment type="caution">
    <text evidence="2">The sequence shown here is derived from an EMBL/GenBank/DDBJ whole genome shotgun (WGS) entry which is preliminary data.</text>
</comment>
<gene>
    <name evidence="2" type="ORF">BBOMB_0093</name>
</gene>
<keyword evidence="3" id="KW-1185">Reference proteome</keyword>
<sequence length="104" mass="11878">MGVHITIEVECTPFSCLVKVWPRLIPDATVWLMGSLFHERMYSFIFPWIRIIADISQHLTGRGMLIKFPVRNLMLGVARTAIKKEPDEAGSSTVPPRGFEPRIR</sequence>
<evidence type="ECO:0000256" key="1">
    <source>
        <dbReference type="SAM" id="MobiDB-lite"/>
    </source>
</evidence>
<accession>A0A080N1S6</accession>
<name>A0A080N1S6_9BIFI</name>
<organism evidence="2 3">
    <name type="scientific">Bifidobacterium bombi DSM 19703</name>
    <dbReference type="NCBI Taxonomy" id="1341695"/>
    <lineage>
        <taxon>Bacteria</taxon>
        <taxon>Bacillati</taxon>
        <taxon>Actinomycetota</taxon>
        <taxon>Actinomycetes</taxon>
        <taxon>Bifidobacteriales</taxon>
        <taxon>Bifidobacteriaceae</taxon>
        <taxon>Bifidobacterium</taxon>
    </lineage>
</organism>
<dbReference type="AlphaFoldDB" id="A0A080N1S6"/>
<proteinExistence type="predicted"/>
<evidence type="ECO:0000313" key="3">
    <source>
        <dbReference type="Proteomes" id="UP000028730"/>
    </source>
</evidence>
<evidence type="ECO:0000313" key="2">
    <source>
        <dbReference type="EMBL" id="KFF30782.1"/>
    </source>
</evidence>
<feature type="region of interest" description="Disordered" evidence="1">
    <location>
        <begin position="85"/>
        <end position="104"/>
    </location>
</feature>
<protein>
    <submittedName>
        <fullName evidence="2">Uncharacterized protein</fullName>
    </submittedName>
</protein>
<reference evidence="2 3" key="1">
    <citation type="journal article" date="2014" name="Appl. Environ. Microbiol.">
        <title>Genomic encyclopedia of type strains of the genus Bifidobacterium.</title>
        <authorList>
            <person name="Milani C."/>
            <person name="Lugli G.A."/>
            <person name="Duranti S."/>
            <person name="Turroni F."/>
            <person name="Bottacini F."/>
            <person name="Mangifesta M."/>
            <person name="Sanchez B."/>
            <person name="Viappiani A."/>
            <person name="Mancabelli L."/>
            <person name="Taminiau B."/>
            <person name="Delcenserie V."/>
            <person name="Barrangou R."/>
            <person name="Margolles A."/>
            <person name="van Sinderen D."/>
            <person name="Ventura M."/>
        </authorList>
    </citation>
    <scope>NUCLEOTIDE SEQUENCE [LARGE SCALE GENOMIC DNA]</scope>
    <source>
        <strain evidence="2 3">DSM 19703</strain>
    </source>
</reference>